<organism evidence="3 4">
    <name type="scientific">Qipengyuania flava</name>
    <dbReference type="NCBI Taxonomy" id="192812"/>
    <lineage>
        <taxon>Bacteria</taxon>
        <taxon>Pseudomonadati</taxon>
        <taxon>Pseudomonadota</taxon>
        <taxon>Alphaproteobacteria</taxon>
        <taxon>Sphingomonadales</taxon>
        <taxon>Erythrobacteraceae</taxon>
        <taxon>Qipengyuania</taxon>
    </lineage>
</organism>
<evidence type="ECO:0000313" key="4">
    <source>
        <dbReference type="Proteomes" id="UP000290057"/>
    </source>
</evidence>
<dbReference type="Proteomes" id="UP000290057">
    <property type="component" value="Chromosome"/>
</dbReference>
<evidence type="ECO:0008006" key="5">
    <source>
        <dbReference type="Google" id="ProtNLM"/>
    </source>
</evidence>
<keyword evidence="1" id="KW-0175">Coiled coil</keyword>
<name>A0A3T1CEW4_9SPHN</name>
<sequence length="110" mass="12340">MRRLALIFLLPASAALGGCLAKTVVDVATAPVRAVSKGVDLATTSQSEADEKRGREIRRREERLAKLERDYEKQLDDCEDGDRRACDDARDTYAEMQQIIPSIPYEPEED</sequence>
<gene>
    <name evidence="3" type="ORF">EKJ_03540</name>
</gene>
<dbReference type="AlphaFoldDB" id="A0A3T1CEW4"/>
<feature type="signal peptide" evidence="2">
    <location>
        <begin position="1"/>
        <end position="21"/>
    </location>
</feature>
<accession>A0A3T1CEW4</accession>
<proteinExistence type="predicted"/>
<feature type="coiled-coil region" evidence="1">
    <location>
        <begin position="57"/>
        <end position="84"/>
    </location>
</feature>
<evidence type="ECO:0000256" key="2">
    <source>
        <dbReference type="SAM" id="SignalP"/>
    </source>
</evidence>
<keyword evidence="2" id="KW-0732">Signal</keyword>
<keyword evidence="4" id="KW-1185">Reference proteome</keyword>
<dbReference type="RefSeq" id="WP_130585684.1">
    <property type="nucleotide sequence ID" value="NZ_AP019389.1"/>
</dbReference>
<feature type="chain" id="PRO_5019345681" description="Lipoprotein" evidence="2">
    <location>
        <begin position="22"/>
        <end position="110"/>
    </location>
</feature>
<reference evidence="3 4" key="1">
    <citation type="submission" date="2019-01" db="EMBL/GenBank/DDBJ databases">
        <title>Complete genome sequence of Erythrobacter flavus KJ5.</title>
        <authorList>
            <person name="Kanesaki Y."/>
            <person name="Brotosudarmo T."/>
            <person name="Moriuchi R."/>
            <person name="Awai K."/>
        </authorList>
    </citation>
    <scope>NUCLEOTIDE SEQUENCE [LARGE SCALE GENOMIC DNA]</scope>
    <source>
        <strain evidence="3 4">KJ5</strain>
    </source>
</reference>
<dbReference type="PROSITE" id="PS51257">
    <property type="entry name" value="PROKAR_LIPOPROTEIN"/>
    <property type="match status" value="1"/>
</dbReference>
<evidence type="ECO:0000313" key="3">
    <source>
        <dbReference type="EMBL" id="BBI19507.1"/>
    </source>
</evidence>
<evidence type="ECO:0000256" key="1">
    <source>
        <dbReference type="SAM" id="Coils"/>
    </source>
</evidence>
<protein>
    <recommendedName>
        <fullName evidence="5">Lipoprotein</fullName>
    </recommendedName>
</protein>
<dbReference type="EMBL" id="AP019389">
    <property type="protein sequence ID" value="BBI19507.1"/>
    <property type="molecule type" value="Genomic_DNA"/>
</dbReference>